<proteinExistence type="predicted"/>
<dbReference type="Proteomes" id="UP000308197">
    <property type="component" value="Unassembled WGS sequence"/>
</dbReference>
<organism evidence="1 2">
    <name type="scientific">Polyporus arcularius HHB13444</name>
    <dbReference type="NCBI Taxonomy" id="1314778"/>
    <lineage>
        <taxon>Eukaryota</taxon>
        <taxon>Fungi</taxon>
        <taxon>Dikarya</taxon>
        <taxon>Basidiomycota</taxon>
        <taxon>Agaricomycotina</taxon>
        <taxon>Agaricomycetes</taxon>
        <taxon>Polyporales</taxon>
        <taxon>Polyporaceae</taxon>
        <taxon>Polyporus</taxon>
    </lineage>
</organism>
<accession>A0A5C3PXN6</accession>
<protein>
    <recommendedName>
        <fullName evidence="3">Cytochrome P450</fullName>
    </recommendedName>
</protein>
<dbReference type="GO" id="GO:0004497">
    <property type="term" value="F:monooxygenase activity"/>
    <property type="evidence" value="ECO:0007669"/>
    <property type="project" value="InterPro"/>
</dbReference>
<dbReference type="GO" id="GO:0020037">
    <property type="term" value="F:heme binding"/>
    <property type="evidence" value="ECO:0007669"/>
    <property type="project" value="InterPro"/>
</dbReference>
<dbReference type="Pfam" id="PF00067">
    <property type="entry name" value="p450"/>
    <property type="match status" value="1"/>
</dbReference>
<dbReference type="SUPFAM" id="SSF48264">
    <property type="entry name" value="Cytochrome P450"/>
    <property type="match status" value="1"/>
</dbReference>
<gene>
    <name evidence="1" type="ORF">K466DRAFT_579848</name>
</gene>
<dbReference type="AlphaFoldDB" id="A0A5C3PXN6"/>
<evidence type="ECO:0000313" key="1">
    <source>
        <dbReference type="EMBL" id="TFK94594.1"/>
    </source>
</evidence>
<evidence type="ECO:0008006" key="3">
    <source>
        <dbReference type="Google" id="ProtNLM"/>
    </source>
</evidence>
<dbReference type="GO" id="GO:0005506">
    <property type="term" value="F:iron ion binding"/>
    <property type="evidence" value="ECO:0007669"/>
    <property type="project" value="InterPro"/>
</dbReference>
<dbReference type="EMBL" id="ML210967">
    <property type="protein sequence ID" value="TFK94594.1"/>
    <property type="molecule type" value="Genomic_DNA"/>
</dbReference>
<dbReference type="GO" id="GO:0016705">
    <property type="term" value="F:oxidoreductase activity, acting on paired donors, with incorporation or reduction of molecular oxygen"/>
    <property type="evidence" value="ECO:0007669"/>
    <property type="project" value="InterPro"/>
</dbReference>
<dbReference type="InterPro" id="IPR036396">
    <property type="entry name" value="Cyt_P450_sf"/>
</dbReference>
<sequence>MPQYTVHATRGTSSTYPDAFWPERFGNDDSSPPAPRRRAHAVRAQFVHEDAAYIPFGHGQVHCVGKGVLEMRMLTCALVHKFDFEVPQGACPE</sequence>
<keyword evidence="2" id="KW-1185">Reference proteome</keyword>
<evidence type="ECO:0000313" key="2">
    <source>
        <dbReference type="Proteomes" id="UP000308197"/>
    </source>
</evidence>
<reference evidence="1 2" key="1">
    <citation type="journal article" date="2019" name="Nat. Ecol. Evol.">
        <title>Megaphylogeny resolves global patterns of mushroom evolution.</title>
        <authorList>
            <person name="Varga T."/>
            <person name="Krizsan K."/>
            <person name="Foldi C."/>
            <person name="Dima B."/>
            <person name="Sanchez-Garcia M."/>
            <person name="Sanchez-Ramirez S."/>
            <person name="Szollosi G.J."/>
            <person name="Szarkandi J.G."/>
            <person name="Papp V."/>
            <person name="Albert L."/>
            <person name="Andreopoulos W."/>
            <person name="Angelini C."/>
            <person name="Antonin V."/>
            <person name="Barry K.W."/>
            <person name="Bougher N.L."/>
            <person name="Buchanan P."/>
            <person name="Buyck B."/>
            <person name="Bense V."/>
            <person name="Catcheside P."/>
            <person name="Chovatia M."/>
            <person name="Cooper J."/>
            <person name="Damon W."/>
            <person name="Desjardin D."/>
            <person name="Finy P."/>
            <person name="Geml J."/>
            <person name="Haridas S."/>
            <person name="Hughes K."/>
            <person name="Justo A."/>
            <person name="Karasinski D."/>
            <person name="Kautmanova I."/>
            <person name="Kiss B."/>
            <person name="Kocsube S."/>
            <person name="Kotiranta H."/>
            <person name="LaButti K.M."/>
            <person name="Lechner B.E."/>
            <person name="Liimatainen K."/>
            <person name="Lipzen A."/>
            <person name="Lukacs Z."/>
            <person name="Mihaltcheva S."/>
            <person name="Morgado L.N."/>
            <person name="Niskanen T."/>
            <person name="Noordeloos M.E."/>
            <person name="Ohm R.A."/>
            <person name="Ortiz-Santana B."/>
            <person name="Ovrebo C."/>
            <person name="Racz N."/>
            <person name="Riley R."/>
            <person name="Savchenko A."/>
            <person name="Shiryaev A."/>
            <person name="Soop K."/>
            <person name="Spirin V."/>
            <person name="Szebenyi C."/>
            <person name="Tomsovsky M."/>
            <person name="Tulloss R.E."/>
            <person name="Uehling J."/>
            <person name="Grigoriev I.V."/>
            <person name="Vagvolgyi C."/>
            <person name="Papp T."/>
            <person name="Martin F.M."/>
            <person name="Miettinen O."/>
            <person name="Hibbett D.S."/>
            <person name="Nagy L.G."/>
        </authorList>
    </citation>
    <scope>NUCLEOTIDE SEQUENCE [LARGE SCALE GENOMIC DNA]</scope>
    <source>
        <strain evidence="1 2">HHB13444</strain>
    </source>
</reference>
<dbReference type="InterPro" id="IPR001128">
    <property type="entry name" value="Cyt_P450"/>
</dbReference>
<dbReference type="InParanoid" id="A0A5C3PXN6"/>
<dbReference type="Gene3D" id="1.10.630.10">
    <property type="entry name" value="Cytochrome P450"/>
    <property type="match status" value="1"/>
</dbReference>
<name>A0A5C3PXN6_9APHY</name>